<proteinExistence type="predicted"/>
<dbReference type="AlphaFoldDB" id="A0A2X2UYH4"/>
<reference evidence="1 3" key="1">
    <citation type="submission" date="2018-06" db="EMBL/GenBank/DDBJ databases">
        <authorList>
            <consortium name="Pathogen Informatics"/>
            <person name="Doyle S."/>
        </authorList>
    </citation>
    <scope>NUCLEOTIDE SEQUENCE [LARGE SCALE GENOMIC DNA]</scope>
    <source>
        <strain evidence="1 3">NCTC11545</strain>
    </source>
</reference>
<sequence length="110" mass="13785">MEKIKFFFEYEINTPFYSKDNFCFIKINNLLQNKYLIKEIEELECMYQQTYNDNYPPEPLHNDKIREYIFINRVLVSAELLQKELEGKYNFEFDWEEWIDKLKRIKEEIF</sequence>
<evidence type="ECO:0000313" key="2">
    <source>
        <dbReference type="EMBL" id="UZD41888.1"/>
    </source>
</evidence>
<dbReference type="RefSeq" id="WP_111972895.1">
    <property type="nucleotide sequence ID" value="NZ_CP110229.1"/>
</dbReference>
<name>A0A2X2UYH4_CAPOC</name>
<dbReference type="Proteomes" id="UP001163262">
    <property type="component" value="Chromosome"/>
</dbReference>
<gene>
    <name evidence="1" type="ORF">NCTC11545_01700</name>
    <name evidence="2" type="ORF">OL231_04910</name>
</gene>
<dbReference type="Proteomes" id="UP000250169">
    <property type="component" value="Unassembled WGS sequence"/>
</dbReference>
<reference evidence="2" key="2">
    <citation type="submission" date="2022-10" db="EMBL/GenBank/DDBJ databases">
        <title>Complete genome sequence of Capnocytophaga ochracea KCOM 2812 isolated from actinomycosis lesion.</title>
        <authorList>
            <person name="Kook J.-K."/>
            <person name="Park S.-N."/>
            <person name="Lim Y.K."/>
        </authorList>
    </citation>
    <scope>NUCLEOTIDE SEQUENCE</scope>
    <source>
        <strain evidence="2">KCOM 28121</strain>
    </source>
</reference>
<accession>A0A2X2UYH4</accession>
<protein>
    <submittedName>
        <fullName evidence="1">Uncharacterized protein</fullName>
    </submittedName>
</protein>
<dbReference type="EMBL" id="CP110230">
    <property type="protein sequence ID" value="UZD41888.1"/>
    <property type="molecule type" value="Genomic_DNA"/>
</dbReference>
<evidence type="ECO:0000313" key="3">
    <source>
        <dbReference type="Proteomes" id="UP000250169"/>
    </source>
</evidence>
<dbReference type="EMBL" id="UAVS01000006">
    <property type="protein sequence ID" value="SQA94510.1"/>
    <property type="molecule type" value="Genomic_DNA"/>
</dbReference>
<organism evidence="1 3">
    <name type="scientific">Capnocytophaga ochracea</name>
    <dbReference type="NCBI Taxonomy" id="1018"/>
    <lineage>
        <taxon>Bacteria</taxon>
        <taxon>Pseudomonadati</taxon>
        <taxon>Bacteroidota</taxon>
        <taxon>Flavobacteriia</taxon>
        <taxon>Flavobacteriales</taxon>
        <taxon>Flavobacteriaceae</taxon>
        <taxon>Capnocytophaga</taxon>
    </lineage>
</organism>
<evidence type="ECO:0000313" key="1">
    <source>
        <dbReference type="EMBL" id="SQA94510.1"/>
    </source>
</evidence>